<evidence type="ECO:0000313" key="1">
    <source>
        <dbReference type="EnsemblMetazoa" id="PPA43733.1"/>
    </source>
</evidence>
<sequence>MANLTLDVFWLTFVPMYQHVLQFQFMAQVALMVTFTLHYKYTAIMRMTNHREVTIAEKAAAMVVVVSGCVYFVVQTLLMLSRKLTVPLVIQIVPLFIAVGAMITMWGSPGSMNFVLCVMLCHASIHTVFLIMTTPSYRAAVMCSTTHRKMINSKASLVKI</sequence>
<protein>
    <submittedName>
        <fullName evidence="1">G protein-coupled receptor</fullName>
    </submittedName>
</protein>
<reference evidence="2" key="1">
    <citation type="journal article" date="2008" name="Nat. Genet.">
        <title>The Pristionchus pacificus genome provides a unique perspective on nematode lifestyle and parasitism.</title>
        <authorList>
            <person name="Dieterich C."/>
            <person name="Clifton S.W."/>
            <person name="Schuster L.N."/>
            <person name="Chinwalla A."/>
            <person name="Delehaunty K."/>
            <person name="Dinkelacker I."/>
            <person name="Fulton L."/>
            <person name="Fulton R."/>
            <person name="Godfrey J."/>
            <person name="Minx P."/>
            <person name="Mitreva M."/>
            <person name="Roeseler W."/>
            <person name="Tian H."/>
            <person name="Witte H."/>
            <person name="Yang S.P."/>
            <person name="Wilson R.K."/>
            <person name="Sommer R.J."/>
        </authorList>
    </citation>
    <scope>NUCLEOTIDE SEQUENCE [LARGE SCALE GENOMIC DNA]</scope>
    <source>
        <strain evidence="2">PS312</strain>
    </source>
</reference>
<gene>
    <name evidence="1" type="primary">WBGene00282102</name>
</gene>
<dbReference type="Pfam" id="PF10318">
    <property type="entry name" value="7TM_GPCR_Srh"/>
    <property type="match status" value="1"/>
</dbReference>
<name>A0A2A6C993_PRIPA</name>
<proteinExistence type="predicted"/>
<organism evidence="1 2">
    <name type="scientific">Pristionchus pacificus</name>
    <name type="common">Parasitic nematode worm</name>
    <dbReference type="NCBI Taxonomy" id="54126"/>
    <lineage>
        <taxon>Eukaryota</taxon>
        <taxon>Metazoa</taxon>
        <taxon>Ecdysozoa</taxon>
        <taxon>Nematoda</taxon>
        <taxon>Chromadorea</taxon>
        <taxon>Rhabditida</taxon>
        <taxon>Rhabditina</taxon>
        <taxon>Diplogasteromorpha</taxon>
        <taxon>Diplogasteroidea</taxon>
        <taxon>Neodiplogasteridae</taxon>
        <taxon>Pristionchus</taxon>
    </lineage>
</organism>
<accession>A0A2A6C993</accession>
<evidence type="ECO:0000313" key="2">
    <source>
        <dbReference type="Proteomes" id="UP000005239"/>
    </source>
</evidence>
<dbReference type="AlphaFoldDB" id="A0A2A6C993"/>
<dbReference type="EnsemblMetazoa" id="PPA43733.1">
    <property type="protein sequence ID" value="PPA43733.1"/>
    <property type="gene ID" value="WBGene00282102"/>
</dbReference>
<keyword evidence="2" id="KW-1185">Reference proteome</keyword>
<dbReference type="InterPro" id="IPR019422">
    <property type="entry name" value="7TM_GPCR_serpentine_rcpt_Srh"/>
</dbReference>
<dbReference type="OrthoDB" id="5802824at2759"/>
<accession>A0A8R1V1D8</accession>
<reference evidence="1" key="2">
    <citation type="submission" date="2022-06" db="UniProtKB">
        <authorList>
            <consortium name="EnsemblMetazoa"/>
        </authorList>
    </citation>
    <scope>IDENTIFICATION</scope>
    <source>
        <strain evidence="1">PS312</strain>
    </source>
</reference>
<dbReference type="Proteomes" id="UP000005239">
    <property type="component" value="Unassembled WGS sequence"/>
</dbReference>